<dbReference type="EMBL" id="LAVV01009000">
    <property type="protein sequence ID" value="KNZ51454.1"/>
    <property type="molecule type" value="Genomic_DNA"/>
</dbReference>
<dbReference type="AlphaFoldDB" id="A0A0L6USH7"/>
<accession>A0A0L6USH7</accession>
<sequence length="63" mass="7111">MIIFWWYQATFKSKEDCLILHPGGNLKAPSIATSIVKMRLAISAIGKIMFEQGKISERVTGKR</sequence>
<proteinExistence type="predicted"/>
<evidence type="ECO:0000313" key="2">
    <source>
        <dbReference type="Proteomes" id="UP000037035"/>
    </source>
</evidence>
<evidence type="ECO:0000313" key="1">
    <source>
        <dbReference type="EMBL" id="KNZ51454.1"/>
    </source>
</evidence>
<dbReference type="Gene3D" id="1.20.200.10">
    <property type="entry name" value="Fumarase/aspartase (Central domain)"/>
    <property type="match status" value="1"/>
</dbReference>
<organism evidence="1 2">
    <name type="scientific">Puccinia sorghi</name>
    <dbReference type="NCBI Taxonomy" id="27349"/>
    <lineage>
        <taxon>Eukaryota</taxon>
        <taxon>Fungi</taxon>
        <taxon>Dikarya</taxon>
        <taxon>Basidiomycota</taxon>
        <taxon>Pucciniomycotina</taxon>
        <taxon>Pucciniomycetes</taxon>
        <taxon>Pucciniales</taxon>
        <taxon>Pucciniaceae</taxon>
        <taxon>Puccinia</taxon>
    </lineage>
</organism>
<dbReference type="VEuPathDB" id="FungiDB:VP01_3949g1"/>
<reference evidence="1 2" key="1">
    <citation type="submission" date="2015-08" db="EMBL/GenBank/DDBJ databases">
        <title>Next Generation Sequencing and Analysis of the Genome of Puccinia sorghi L Schw, the Causal Agent of Maize Common Rust.</title>
        <authorList>
            <person name="Rochi L."/>
            <person name="Burguener G."/>
            <person name="Darino M."/>
            <person name="Turjanski A."/>
            <person name="Kreff E."/>
            <person name="Dieguez M.J."/>
            <person name="Sacco F."/>
        </authorList>
    </citation>
    <scope>NUCLEOTIDE SEQUENCE [LARGE SCALE GENOMIC DNA]</scope>
    <source>
        <strain evidence="1 2">RO10H11247</strain>
    </source>
</reference>
<dbReference type="Proteomes" id="UP000037035">
    <property type="component" value="Unassembled WGS sequence"/>
</dbReference>
<gene>
    <name evidence="1" type="ORF">VP01_3949g1</name>
</gene>
<dbReference type="GO" id="GO:0016829">
    <property type="term" value="F:lyase activity"/>
    <property type="evidence" value="ECO:0007669"/>
    <property type="project" value="UniProtKB-KW"/>
</dbReference>
<protein>
    <submittedName>
        <fullName evidence="1">Phenylalanine ammonia-lyase</fullName>
    </submittedName>
</protein>
<comment type="caution">
    <text evidence="1">The sequence shown here is derived from an EMBL/GenBank/DDBJ whole genome shotgun (WGS) entry which is preliminary data.</text>
</comment>
<name>A0A0L6USH7_9BASI</name>
<keyword evidence="1" id="KW-0456">Lyase</keyword>
<keyword evidence="2" id="KW-1185">Reference proteome</keyword>